<dbReference type="GO" id="GO:0042254">
    <property type="term" value="P:ribosome biogenesis"/>
    <property type="evidence" value="ECO:0000318"/>
    <property type="project" value="GO_Central"/>
</dbReference>
<reference evidence="3" key="1">
    <citation type="submission" date="2025-08" db="UniProtKB">
        <authorList>
            <consortium name="Ensembl"/>
        </authorList>
    </citation>
    <scope>IDENTIFICATION</scope>
    <source>
        <strain evidence="3">Glennie</strain>
    </source>
</reference>
<evidence type="ECO:0000313" key="3">
    <source>
        <dbReference type="Ensembl" id="ENSOANP00000034242.1"/>
    </source>
</evidence>
<dbReference type="GO" id="GO:0030496">
    <property type="term" value="C:midbody"/>
    <property type="evidence" value="ECO:0007669"/>
    <property type="project" value="Ensembl"/>
</dbReference>
<evidence type="ECO:0000313" key="4">
    <source>
        <dbReference type="Proteomes" id="UP000002279"/>
    </source>
</evidence>
<proteinExistence type="predicted"/>
<dbReference type="RefSeq" id="XP_028903196.1">
    <property type="nucleotide sequence ID" value="XM_029047363.1"/>
</dbReference>
<dbReference type="CTD" id="9816"/>
<dbReference type="FunCoup" id="A0A6I8MZS8">
    <property type="interactions" value="1336"/>
</dbReference>
<feature type="domain" description="Nucleolar 27S pre-rRNA processing Urb2/Npa2 C-terminal" evidence="2">
    <location>
        <begin position="1314"/>
        <end position="1507"/>
    </location>
</feature>
<dbReference type="Proteomes" id="UP000002279">
    <property type="component" value="Unplaced"/>
</dbReference>
<dbReference type="KEGG" id="oaa:100092928"/>
<dbReference type="InParanoid" id="A0A6I8MZS8"/>
<dbReference type="InterPro" id="IPR018849">
    <property type="entry name" value="Urb2/Npa2_C"/>
</dbReference>
<dbReference type="InterPro" id="IPR052609">
    <property type="entry name" value="Ribosome_Biogenesis_Reg"/>
</dbReference>
<dbReference type="Ensembl" id="ENSOANT00000071181.1">
    <property type="protein sequence ID" value="ENSOANP00000034242.1"/>
    <property type="gene ID" value="ENSOANG00000049808.1"/>
</dbReference>
<dbReference type="GeneTree" id="ENSGT00390000009258"/>
<dbReference type="Pfam" id="PF10441">
    <property type="entry name" value="Urb2"/>
    <property type="match status" value="1"/>
</dbReference>
<organism evidence="3 4">
    <name type="scientific">Ornithorhynchus anatinus</name>
    <name type="common">Duckbill platypus</name>
    <dbReference type="NCBI Taxonomy" id="9258"/>
    <lineage>
        <taxon>Eukaryota</taxon>
        <taxon>Metazoa</taxon>
        <taxon>Chordata</taxon>
        <taxon>Craniata</taxon>
        <taxon>Vertebrata</taxon>
        <taxon>Euteleostomi</taxon>
        <taxon>Mammalia</taxon>
        <taxon>Monotremata</taxon>
        <taxon>Ornithorhynchidae</taxon>
        <taxon>Ornithorhynchus</taxon>
    </lineage>
</organism>
<dbReference type="GO" id="GO:0016235">
    <property type="term" value="C:aggresome"/>
    <property type="evidence" value="ECO:0007669"/>
    <property type="project" value="Ensembl"/>
</dbReference>
<dbReference type="GO" id="GO:0005730">
    <property type="term" value="C:nucleolus"/>
    <property type="evidence" value="ECO:0000318"/>
    <property type="project" value="GO_Central"/>
</dbReference>
<dbReference type="OrthoDB" id="160374at2759"/>
<dbReference type="OMA" id="DYNHYHK"/>
<keyword evidence="4" id="KW-1185">Reference proteome</keyword>
<protein>
    <submittedName>
        <fullName evidence="3">URB2 ribosome biosis homolog</fullName>
    </submittedName>
</protein>
<evidence type="ECO:0000256" key="1">
    <source>
        <dbReference type="SAM" id="MobiDB-lite"/>
    </source>
</evidence>
<name>A0A6I8MZS8_ORNAN</name>
<dbReference type="PANTHER" id="PTHR15682">
    <property type="entry name" value="UNHEALTHY RIBOSOME BIOGENESIS PROTEIN 2 HOMOLOG"/>
    <property type="match status" value="1"/>
</dbReference>
<feature type="region of interest" description="Disordered" evidence="1">
    <location>
        <begin position="849"/>
        <end position="869"/>
    </location>
</feature>
<dbReference type="GeneID" id="100092928"/>
<evidence type="ECO:0000259" key="2">
    <source>
        <dbReference type="Pfam" id="PF10441"/>
    </source>
</evidence>
<sequence>MAAIYSGISLKLKSSKTAWTDKLKLAHFAWVSHQCFLPNKEQVLLNWARHTLVSYYKKKLELQEDIVERLWIYLDNILRSRRLQNLFKEGKTIQLHFSLAKVLNERIAEFQTAETRSEAGPVLSCCRSLLSVPTLAAVYTAKHELLVELLSQLCRVACRPPAPAGASPALLLDVLHLALGLYLLVQRQQANPNRVFAEVVGHLLQPGLVLRHVLAAGAGTGDAAGGGSCPAGRPPPVREIRSQIEAVLRGGLFPAELLPSYKEELGSPESAGDRRKGALKTLLAPADVVLAKLADAGPREPAFHAAVVAHSVPLLFKLFLEAYCRDGYQLVCFQAGAKLLGCLRLARLRDGPRPETPELPDWSSELLALEQFLTALLGHQIYNVAADRIRHRELQFRFYRRLAGLLLGHPQPALPVWFRCLRALVSLNHLIVEPDLEGLVAAAWMDAGVGEPRSRRAQEALLVTLFQTYARLRQVPRLLDAVLAVVCRPGAGQGRPPALTAGLAAALSACFLELPPGQVLDSWALALDRGQALLAPSGQGDADAALKLWSVSSLLHAVLFAAKTLDGATPLPLVRRARGLMERMLSAVIQPALVLLQDHRGPSPPLWLEKVGDSGLLLAYTWAELDAMFSLNCDRYASPAGAGEALPALLLGADAQGWGAAAEALGGPATVGRHCLELLALQTMKRILAPGHLPSERGLQALRDAASLVLSSDFGGTEAAAAWDGQAGTVTALTYPAAHWHLLVSNLPLLLPYLEADDVERLAGELLRTGAGAPSPPDGPAGREPDITVAGVSQALLHSPLLPEMQPLHAAFLDRVLESCVGVLSAGRLPAAAPLGQMLPWLLAHGLTPGARRESHPDGDEPGGPGPREEVAESLLALASAPEPPVVLAEGQLDALLVMLDVVSALDPDGLPPPFLVRTYLLLLTLVAGTGGAGSLPATRAVRYLDACYRLLSRLQGVEEARAVFRVVFASDVFQVVVTALWAARVRFPAATEAPAWTGPLWAAATLLERLLQMTVRLKLSPMLNCGKIVSFLSTCGPYTEAISGRGPRDPDCPARRVLLVAVMTLCRELSPLVHQRQGQTTRALPDLWLRALSLVGAVVRAAWTERPRDRPPHPVLLSAIAALLEAETSGEAEDRAPELAHADLYRDAFSHVRTELPALAGDAESLRPALRLLTLFRAEPALHPGEGSVFAAVFQAVTGVLADGGARDQAIQNAGPQLGELLAGLLEGGTAADFQLVMEHVLRGLDIRHVWTRNLNEVLGALALMKLLLSRPLTGEKATSFWLACPQIIGALAHQNREACRDPSLLAPVVLPILEALADLLRRGEGLIGNPHHVTLAFAILLAVPLDHLPAEEYGPVFLGVHEVLFAILQYHPKVMMKAIPSFLNCFNRLLFSVMHEGRQKDKGNTEDQAGVLECARLVERMYSHIAAKAEEFTVFSPFMVAQYLSGLQKATLRPAVKELLKEGIYLILDICLERDIQFLRVSLPAGVRDAFKELYHDYTVYHKSKSEGEKKYTA</sequence>
<dbReference type="PANTHER" id="PTHR15682:SF2">
    <property type="entry name" value="UNHEALTHY RIBOSOME BIOGENESIS PROTEIN 2 HOMOLOG"/>
    <property type="match status" value="1"/>
</dbReference>
<reference evidence="3" key="2">
    <citation type="submission" date="2025-09" db="UniProtKB">
        <authorList>
            <consortium name="Ensembl"/>
        </authorList>
    </citation>
    <scope>IDENTIFICATION</scope>
    <source>
        <strain evidence="3">Glennie</strain>
    </source>
</reference>
<accession>A0A6I8MZS8</accession>
<gene>
    <name evidence="3" type="primary">URB2</name>
</gene>
<dbReference type="Bgee" id="ENSOANG00000049808">
    <property type="expression patterns" value="Expressed in fibroblast and 7 other cell types or tissues"/>
</dbReference>